<dbReference type="HOGENOM" id="CLU_101335_2_0_7"/>
<dbReference type="KEGG" id="scu:SCE1572_13850"/>
<protein>
    <recommendedName>
        <fullName evidence="3">Phage tail protein</fullName>
    </recommendedName>
</protein>
<evidence type="ECO:0000313" key="2">
    <source>
        <dbReference type="Proteomes" id="UP000014803"/>
    </source>
</evidence>
<reference evidence="1 2" key="1">
    <citation type="journal article" date="2013" name="Sci. Rep.">
        <title>Extraordinary expansion of a Sorangium cellulosum genome from an alkaline milieu.</title>
        <authorList>
            <person name="Han K."/>
            <person name="Li Z.F."/>
            <person name="Peng R."/>
            <person name="Zhu L.P."/>
            <person name="Zhou T."/>
            <person name="Wang L.G."/>
            <person name="Li S.G."/>
            <person name="Zhang X.B."/>
            <person name="Hu W."/>
            <person name="Wu Z.H."/>
            <person name="Qin N."/>
            <person name="Li Y.Z."/>
        </authorList>
    </citation>
    <scope>NUCLEOTIDE SEQUENCE [LARGE SCALE GENOMIC DNA]</scope>
    <source>
        <strain evidence="1 2">So0157-2</strain>
    </source>
</reference>
<dbReference type="RefSeq" id="WP_020734737.1">
    <property type="nucleotide sequence ID" value="NC_021658.1"/>
</dbReference>
<dbReference type="eggNOG" id="ENOG503283Q">
    <property type="taxonomic scope" value="Bacteria"/>
</dbReference>
<dbReference type="PANTHER" id="PTHR38009">
    <property type="entry name" value="CONSERVED HYPOTHETICAL PHAGE TAIL PROTEIN"/>
    <property type="match status" value="1"/>
</dbReference>
<dbReference type="EMBL" id="CP003969">
    <property type="protein sequence ID" value="AGP35518.1"/>
    <property type="molecule type" value="Genomic_DNA"/>
</dbReference>
<dbReference type="OrthoDB" id="9799891at2"/>
<dbReference type="NCBIfam" id="TIGR02241">
    <property type="entry name" value="conserved hypothetical phage tail region protein"/>
    <property type="match status" value="1"/>
</dbReference>
<dbReference type="AlphaFoldDB" id="S4XY43"/>
<dbReference type="GO" id="GO:0005198">
    <property type="term" value="F:structural molecule activity"/>
    <property type="evidence" value="ECO:0007669"/>
    <property type="project" value="InterPro"/>
</dbReference>
<dbReference type="PATRIC" id="fig|1254432.3.peg.3119"/>
<sequence>MPRAPYNAFNFKVEIQGGGASITGGFSEVSGLETEQDVVEYRSGEMKPDETQKIPGLSKKPNLVLRRGVLKAGASDLFNWRRRVIEGLADGDRTGASVTIQLMDEKGSAPVTTWKLMRAWPVKWSGPTLAANRSETAVESLEIAYEEIQPG</sequence>
<gene>
    <name evidence="1" type="ORF">SCE1572_13850</name>
</gene>
<dbReference type="InterPro" id="IPR010667">
    <property type="entry name" value="Phage_T4_Gp19"/>
</dbReference>
<dbReference type="STRING" id="1254432.SCE1572_13850"/>
<accession>S4XY43</accession>
<proteinExistence type="predicted"/>
<dbReference type="Pfam" id="PF06841">
    <property type="entry name" value="Phage_T4_gp19"/>
    <property type="match status" value="1"/>
</dbReference>
<dbReference type="PANTHER" id="PTHR38009:SF1">
    <property type="entry name" value="CONSERVED HYPOTHETICAL PHAGE TAIL PROTEIN"/>
    <property type="match status" value="1"/>
</dbReference>
<dbReference type="Proteomes" id="UP000014803">
    <property type="component" value="Chromosome"/>
</dbReference>
<organism evidence="1 2">
    <name type="scientific">Sorangium cellulosum So0157-2</name>
    <dbReference type="NCBI Taxonomy" id="1254432"/>
    <lineage>
        <taxon>Bacteria</taxon>
        <taxon>Pseudomonadati</taxon>
        <taxon>Myxococcota</taxon>
        <taxon>Polyangia</taxon>
        <taxon>Polyangiales</taxon>
        <taxon>Polyangiaceae</taxon>
        <taxon>Sorangium</taxon>
    </lineage>
</organism>
<dbReference type="InterPro" id="IPR011747">
    <property type="entry name" value="CHP02241"/>
</dbReference>
<name>S4XY43_SORCE</name>
<evidence type="ECO:0000313" key="1">
    <source>
        <dbReference type="EMBL" id="AGP35518.1"/>
    </source>
</evidence>
<evidence type="ECO:0008006" key="3">
    <source>
        <dbReference type="Google" id="ProtNLM"/>
    </source>
</evidence>